<dbReference type="InterPro" id="IPR006905">
    <property type="entry name" value="Flavin_halogenase"/>
</dbReference>
<feature type="binding site" evidence="2">
    <location>
        <position position="334"/>
    </location>
    <ligand>
        <name>FAD</name>
        <dbReference type="ChEBI" id="CHEBI:57692"/>
    </ligand>
</feature>
<dbReference type="GO" id="GO:0004497">
    <property type="term" value="F:monooxygenase activity"/>
    <property type="evidence" value="ECO:0007669"/>
    <property type="project" value="InterPro"/>
</dbReference>
<keyword evidence="4" id="KW-1185">Reference proteome</keyword>
<dbReference type="SUPFAM" id="SSF51905">
    <property type="entry name" value="FAD/NAD(P)-binding domain"/>
    <property type="match status" value="1"/>
</dbReference>
<sequence>MDPIRSIVIVGGGTAGWMAAAYLARRLDHLRLSITVVESSGIGTVGVGEATVPAIRDFFAAVGLSNAEVLRETEGTIKYGIRFDGWKAPGHRFFHPFGLYGAPARGVAFHHYWLKLRQSGDPTPLGAYSLATQLAEQGRFLMPAQNPANDLGVFDFAVHFDASKFAGLLRRRATAAGVVHVDGRIDRIERDGEAGHVAAVLLEDGRRLAGDLWIDCSGFRSLLLGEALEVPYVDWRRWLPVDRAIAIPCRPRDAAPEPLTVATARRAGWQWRIPLRHRIGNGHVYCSDFLDDASAETMLLEQLEGEPLGQPNHLRFTTGHRARFWERNVVGLGLASGFLEPLESTSISLIQTGLERLVRFFPDRACDPRLAAIYNYQSVLEFERLRDFLLLHYFANGRHGEPFWDHMRTMSPTEGLQLKLDTWRVSGEFVRREWETFQDPSWLSLYAGFEDLPEHPSPLADRFSIAELTDTFARMRAAIAATVAQAEPHAAFLARTVGDGGAKRAATR</sequence>
<gene>
    <name evidence="3" type="ORF">EO081_16465</name>
</gene>
<feature type="active site" evidence="1">
    <location>
        <position position="78"/>
    </location>
</feature>
<feature type="binding site" evidence="2">
    <location>
        <position position="78"/>
    </location>
    <ligand>
        <name>7-chloro-L-tryptophan</name>
        <dbReference type="ChEBI" id="CHEBI:58713"/>
    </ligand>
</feature>
<feature type="binding site" evidence="2">
    <location>
        <position position="343"/>
    </location>
    <ligand>
        <name>L-tryptophan</name>
        <dbReference type="ChEBI" id="CHEBI:57912"/>
    </ligand>
</feature>
<dbReference type="InterPro" id="IPR050816">
    <property type="entry name" value="Flavin-dep_Halogenase_NPB"/>
</dbReference>
<dbReference type="InterPro" id="IPR036188">
    <property type="entry name" value="FAD/NAD-bd_sf"/>
</dbReference>
<name>A0A4Q2INZ3_9SPHN</name>
<dbReference type="GO" id="GO:0000166">
    <property type="term" value="F:nucleotide binding"/>
    <property type="evidence" value="ECO:0007669"/>
    <property type="project" value="UniProtKB-KW"/>
</dbReference>
<dbReference type="InterPro" id="IPR033856">
    <property type="entry name" value="Trp_halogen"/>
</dbReference>
<evidence type="ECO:0000313" key="4">
    <source>
        <dbReference type="Proteomes" id="UP000292347"/>
    </source>
</evidence>
<comment type="caution">
    <text evidence="3">The sequence shown here is derived from an EMBL/GenBank/DDBJ whole genome shotgun (WGS) entry which is preliminary data.</text>
</comment>
<accession>A0A4Q2INZ3</accession>
<organism evidence="3 4">
    <name type="scientific">Sphingomonas desiccabilis</name>
    <dbReference type="NCBI Taxonomy" id="429134"/>
    <lineage>
        <taxon>Bacteria</taxon>
        <taxon>Pseudomonadati</taxon>
        <taxon>Pseudomonadota</taxon>
        <taxon>Alphaproteobacteria</taxon>
        <taxon>Sphingomonadales</taxon>
        <taxon>Sphingomonadaceae</taxon>
        <taxon>Sphingomonas</taxon>
    </lineage>
</organism>
<evidence type="ECO:0000256" key="1">
    <source>
        <dbReference type="PIRSR" id="PIRSR011396-1"/>
    </source>
</evidence>
<keyword evidence="2" id="KW-0547">Nucleotide-binding</keyword>
<evidence type="ECO:0000313" key="3">
    <source>
        <dbReference type="EMBL" id="RXZ29932.1"/>
    </source>
</evidence>
<evidence type="ECO:0000256" key="2">
    <source>
        <dbReference type="PIRSR" id="PIRSR011396-2"/>
    </source>
</evidence>
<dbReference type="RefSeq" id="WP_129343520.1">
    <property type="nucleotide sequence ID" value="NZ_JACIDD010000004.1"/>
</dbReference>
<feature type="binding site" evidence="2">
    <location>
        <position position="347"/>
    </location>
    <ligand>
        <name>FAD</name>
        <dbReference type="ChEBI" id="CHEBI:57692"/>
    </ligand>
</feature>
<dbReference type="Gene3D" id="3.50.50.60">
    <property type="entry name" value="FAD/NAD(P)-binding domain"/>
    <property type="match status" value="1"/>
</dbReference>
<dbReference type="EMBL" id="SDPT01000004">
    <property type="protein sequence ID" value="RXZ29932.1"/>
    <property type="molecule type" value="Genomic_DNA"/>
</dbReference>
<dbReference type="AlphaFoldDB" id="A0A4Q2INZ3"/>
<dbReference type="OrthoDB" id="462203at2"/>
<dbReference type="Proteomes" id="UP000292347">
    <property type="component" value="Unassembled WGS sequence"/>
</dbReference>
<dbReference type="PIRSF" id="PIRSF011396">
    <property type="entry name" value="Trp_halogenase"/>
    <property type="match status" value="1"/>
</dbReference>
<dbReference type="PANTHER" id="PTHR43747">
    <property type="entry name" value="FAD-BINDING PROTEIN"/>
    <property type="match status" value="1"/>
</dbReference>
<dbReference type="Pfam" id="PF04820">
    <property type="entry name" value="Trp_halogenase"/>
    <property type="match status" value="1"/>
</dbReference>
<dbReference type="PANTHER" id="PTHR43747:SF4">
    <property type="entry name" value="FLAVIN-DEPENDENT TRYPTOPHAN HALOGENASE"/>
    <property type="match status" value="1"/>
</dbReference>
<reference evidence="3 4" key="1">
    <citation type="submission" date="2019-01" db="EMBL/GenBank/DDBJ databases">
        <title>Sphingomonas mucosissima sp. nov. and Sphingomonas desiccabilis sp. nov., from biological soil crusts in the Colorado Plateau, USA.</title>
        <authorList>
            <person name="Zhu D."/>
        </authorList>
    </citation>
    <scope>NUCLEOTIDE SEQUENCE [LARGE SCALE GENOMIC DNA]</scope>
    <source>
        <strain evidence="3 4">CP1D</strain>
    </source>
</reference>
<keyword evidence="2" id="KW-0285">Flavoprotein</keyword>
<keyword evidence="2" id="KW-0274">FAD</keyword>
<feature type="binding site" evidence="2">
    <location>
        <begin position="12"/>
        <end position="15"/>
    </location>
    <ligand>
        <name>FAD</name>
        <dbReference type="ChEBI" id="CHEBI:57692"/>
    </ligand>
</feature>
<protein>
    <submittedName>
        <fullName evidence="3">Tryptophan 7-halogenase</fullName>
    </submittedName>
</protein>
<proteinExistence type="predicted"/>